<feature type="compositionally biased region" description="Polar residues" evidence="10">
    <location>
        <begin position="522"/>
        <end position="543"/>
    </location>
</feature>
<dbReference type="Gene3D" id="3.30.420.10">
    <property type="entry name" value="Ribonuclease H-like superfamily/Ribonuclease H"/>
    <property type="match status" value="1"/>
</dbReference>
<evidence type="ECO:0000259" key="12">
    <source>
        <dbReference type="Pfam" id="PF03104"/>
    </source>
</evidence>
<dbReference type="Pfam" id="PF00136">
    <property type="entry name" value="DNA_pol_B"/>
    <property type="match status" value="1"/>
</dbReference>
<keyword evidence="16" id="KW-1185">Reference proteome</keyword>
<feature type="domain" description="DNA polymerase zeta catalytic subunit N-terminal" evidence="14">
    <location>
        <begin position="12"/>
        <end position="65"/>
    </location>
</feature>
<evidence type="ECO:0000256" key="6">
    <source>
        <dbReference type="ARBA" id="ARBA00022763"/>
    </source>
</evidence>
<dbReference type="Pfam" id="PF24065">
    <property type="entry name" value="REV3_N"/>
    <property type="match status" value="1"/>
</dbReference>
<dbReference type="Gene3D" id="3.90.1600.10">
    <property type="entry name" value="Palm domain of DNA polymerase"/>
    <property type="match status" value="1"/>
</dbReference>
<dbReference type="GO" id="GO:0003887">
    <property type="term" value="F:DNA-directed DNA polymerase activity"/>
    <property type="evidence" value="ECO:0007669"/>
    <property type="project" value="UniProtKB-KW"/>
</dbReference>
<keyword evidence="7" id="KW-0239">DNA-directed DNA polymerase</keyword>
<dbReference type="Pfam" id="PF24055">
    <property type="entry name" value="POL3_N"/>
    <property type="match status" value="1"/>
</dbReference>
<dbReference type="PANTHER" id="PTHR45812:SF1">
    <property type="entry name" value="DNA POLYMERASE ZETA CATALYTIC SUBUNIT"/>
    <property type="match status" value="1"/>
</dbReference>
<dbReference type="EMBL" id="CP136895">
    <property type="protein sequence ID" value="WOL11972.1"/>
    <property type="molecule type" value="Genomic_DNA"/>
</dbReference>
<dbReference type="InterPro" id="IPR006133">
    <property type="entry name" value="DNA-dir_DNA_pol_B_exonuc"/>
</dbReference>
<dbReference type="InterPro" id="IPR043502">
    <property type="entry name" value="DNA/RNA_pol_sf"/>
</dbReference>
<keyword evidence="5" id="KW-0548">Nucleotidyltransferase</keyword>
<dbReference type="GO" id="GO:0000166">
    <property type="term" value="F:nucleotide binding"/>
    <property type="evidence" value="ECO:0007669"/>
    <property type="project" value="InterPro"/>
</dbReference>
<evidence type="ECO:0000256" key="4">
    <source>
        <dbReference type="ARBA" id="ARBA00022679"/>
    </source>
</evidence>
<dbReference type="InterPro" id="IPR012337">
    <property type="entry name" value="RNaseH-like_sf"/>
</dbReference>
<feature type="domain" description="DNA-directed DNA polymerase family B multifunctional" evidence="11">
    <location>
        <begin position="1316"/>
        <end position="1472"/>
    </location>
</feature>
<protein>
    <recommendedName>
        <fullName evidence="3">DNA polymerase zeta catalytic subunit</fullName>
        <ecNumber evidence="2">2.7.7.7</ecNumber>
    </recommendedName>
</protein>
<dbReference type="GO" id="GO:0005634">
    <property type="term" value="C:nucleus"/>
    <property type="evidence" value="ECO:0007669"/>
    <property type="project" value="TreeGrafter"/>
</dbReference>
<evidence type="ECO:0000313" key="16">
    <source>
        <dbReference type="Proteomes" id="UP001327560"/>
    </source>
</evidence>
<evidence type="ECO:0000313" key="15">
    <source>
        <dbReference type="EMBL" id="WOL11972.1"/>
    </source>
</evidence>
<dbReference type="InterPro" id="IPR006172">
    <property type="entry name" value="DNA-dir_DNA_pol_B"/>
</dbReference>
<evidence type="ECO:0000259" key="14">
    <source>
        <dbReference type="Pfam" id="PF24065"/>
    </source>
</evidence>
<dbReference type="Gene3D" id="3.30.342.10">
    <property type="entry name" value="DNA Polymerase, chain B, domain 1"/>
    <property type="match status" value="1"/>
</dbReference>
<dbReference type="InterPro" id="IPR036397">
    <property type="entry name" value="RNaseH_sf"/>
</dbReference>
<dbReference type="InterPro" id="IPR056447">
    <property type="entry name" value="REV3_N"/>
</dbReference>
<evidence type="ECO:0000256" key="7">
    <source>
        <dbReference type="ARBA" id="ARBA00022932"/>
    </source>
</evidence>
<evidence type="ECO:0000256" key="2">
    <source>
        <dbReference type="ARBA" id="ARBA00012417"/>
    </source>
</evidence>
<dbReference type="SMART" id="SM00486">
    <property type="entry name" value="POLBc"/>
    <property type="match status" value="1"/>
</dbReference>
<dbReference type="SUPFAM" id="SSF53098">
    <property type="entry name" value="Ribonuclease H-like"/>
    <property type="match status" value="1"/>
</dbReference>
<evidence type="ECO:0000256" key="1">
    <source>
        <dbReference type="ARBA" id="ARBA00005755"/>
    </source>
</evidence>
<sequence>MEMTSSPDTTIFSVRIVSLDYYMASPIHDLDICYSSFHGRSVKEVPVIRIYGSTPAGQKTCLHIHRAFPFLYIPCPAELIQNSKEGDEYIKALVTAVEKALNQNVSTAKRKRVHGYNLVRAKKIYGYHSSEDFFLKIFLYYPHDVARAANMLLDGAVLGRTFQPYESHIPYLLHFLVDYNLYGMGYIHTSKIKFRSPLPDNFLQKTTCQTLDIEADKGKKAVEDSAIWPSQCSSERISINAPKRQSVCELEGDSSVDDILNVKKKKYTTFSQSRSEVKMVQSLIPIWEEFEQSGAMEVAKPLELSRPHPQHVLEIFARGLHCENALCELFLKMHNSLPGKTFEFEDGEKLEHTKSLAGIDEKLRFVECKQGSNAFGEPVNDHEVNYTTGIDHGPQSEEQEDSLLLEKTSEFHELAGKRILSTPIRNEDEKRLSTEALGLLSWLVSSQAADDLNADDELVQEAILTPFYSTNSFKKALEIAHMDYEHASQQECKDILASVEYACKTDLVQEHSSHTGYHEQVLTASSGETIRQTDGSSGDNCGTSPKCYSERNASSSKLKSLKDKDLSVMNRTGKYKKYRKSDTVWGPLPFSATQKEHPCCEPYSSTDESLENVESSISSRSKGNFDCRASNTVGKTSQNKLGKPLASCSVRDLMRQKRHFRAGYNESERTSVDLLSEPMLENSPNCAMPITSNDGICYVGHDNSAHPANCVLGQCTSHVDACATWQNNIKCDVQNARDNFHNEHASSHAESANMLQRNDYGTARSSSNVNNTMLTTSKVENTCMEFVEMSFTHKPPSKDLVMCILEDSIDATIDPTEVHSEALPVDSFCKDNDLRGMNDLLPFFGRDFEQRKSYKCPDDVESCELFQESTLGIPIHFQNDGSVLYLLSHATSPPSLDSVCQWLLDIEQGGCSNNITGNSKGSFPPMLQDGSLKLLKKYEDAGREIDYCLHEIGKGNQRSISGAGSCGITPENKVNILVNPDMSQGQESIQSPLVKSRVHTTTSFGETKLSNSFMGENVPYTTWQDISQISGPDYQSDLTPLSQIGFRDPASIGGGQQLTLMSVEVQAESRGDLLPDPQFDGINMLSLAIQEDTSLSMAVYVLMHGVNDEPQRNKDGIAGCNISIFEEEKTLLKQFVKIISSVDPDILMGWEIQGGSLGYIAERAGYLGISLLKSISRTPDYLLKPRMEDSANSELFTEISEASIPNAALQDEWGHIHNNGLHVGGRIVLNIWRLMRSEVKLNMYSLEAVAEEVLRRKIPSIPCKVLNNWFSRDSGRSRYRCIEYLVKRTKLSLEIMNQLDMINRTSELARVFGIDFFSVLSRGSQFRVESMLLRLAHTQNYLAISPGSQQVALQPAMECLPLVMEPESSFYEDPVVVLDFQSLYPSMIIAYNLCFSTCLGKVVPSKSNVLGVSSYSADPHIFQDLNELLLLAPNGVMYVPSKVRKGVLPQLLDEILSTRIMVKQAIKRLKPSVKVLERVLSFLKIATV</sequence>
<evidence type="ECO:0000256" key="8">
    <source>
        <dbReference type="ARBA" id="ARBA00023204"/>
    </source>
</evidence>
<dbReference type="InterPro" id="IPR056435">
    <property type="entry name" value="DPOD/Z_N"/>
</dbReference>
<evidence type="ECO:0000256" key="5">
    <source>
        <dbReference type="ARBA" id="ARBA00022695"/>
    </source>
</evidence>
<evidence type="ECO:0000259" key="13">
    <source>
        <dbReference type="Pfam" id="PF24055"/>
    </source>
</evidence>
<dbReference type="GO" id="GO:0042276">
    <property type="term" value="P:error-prone translesion synthesis"/>
    <property type="evidence" value="ECO:0007669"/>
    <property type="project" value="TreeGrafter"/>
</dbReference>
<evidence type="ECO:0000256" key="10">
    <source>
        <dbReference type="SAM" id="MobiDB-lite"/>
    </source>
</evidence>
<dbReference type="FunFam" id="3.30.420.10:FF:000082">
    <property type="entry name" value="DNA polymerase"/>
    <property type="match status" value="1"/>
</dbReference>
<name>A0AAQ3KUJ3_9LILI</name>
<evidence type="ECO:0000256" key="3">
    <source>
        <dbReference type="ARBA" id="ARBA00021589"/>
    </source>
</evidence>
<dbReference type="SUPFAM" id="SSF56672">
    <property type="entry name" value="DNA/RNA polymerases"/>
    <property type="match status" value="1"/>
</dbReference>
<keyword evidence="8" id="KW-0234">DNA repair</keyword>
<comment type="catalytic activity">
    <reaction evidence="9">
        <text>DNA(n) + a 2'-deoxyribonucleoside 5'-triphosphate = DNA(n+1) + diphosphate</text>
        <dbReference type="Rhea" id="RHEA:22508"/>
        <dbReference type="Rhea" id="RHEA-COMP:17339"/>
        <dbReference type="Rhea" id="RHEA-COMP:17340"/>
        <dbReference type="ChEBI" id="CHEBI:33019"/>
        <dbReference type="ChEBI" id="CHEBI:61560"/>
        <dbReference type="ChEBI" id="CHEBI:173112"/>
        <dbReference type="EC" id="2.7.7.7"/>
    </reaction>
</comment>
<feature type="domain" description="DNA-directed DNA polymerase family B exonuclease" evidence="12">
    <location>
        <begin position="1056"/>
        <end position="1249"/>
    </location>
</feature>
<dbReference type="InterPro" id="IPR023211">
    <property type="entry name" value="DNA_pol_palm_dom_sf"/>
</dbReference>
<reference evidence="15 16" key="1">
    <citation type="submission" date="2023-10" db="EMBL/GenBank/DDBJ databases">
        <title>Chromosome-scale genome assembly provides insights into flower coloration mechanisms of Canna indica.</title>
        <authorList>
            <person name="Li C."/>
        </authorList>
    </citation>
    <scope>NUCLEOTIDE SEQUENCE [LARGE SCALE GENOMIC DNA]</scope>
    <source>
        <tissue evidence="15">Flower</tissue>
    </source>
</reference>
<evidence type="ECO:0000256" key="9">
    <source>
        <dbReference type="ARBA" id="ARBA00049244"/>
    </source>
</evidence>
<dbReference type="InterPro" id="IPR030559">
    <property type="entry name" value="PolZ_Rev3"/>
</dbReference>
<comment type="similarity">
    <text evidence="1">Belongs to the DNA polymerase type-B family.</text>
</comment>
<organism evidence="15 16">
    <name type="scientific">Canna indica</name>
    <name type="common">Indian-shot</name>
    <dbReference type="NCBI Taxonomy" id="4628"/>
    <lineage>
        <taxon>Eukaryota</taxon>
        <taxon>Viridiplantae</taxon>
        <taxon>Streptophyta</taxon>
        <taxon>Embryophyta</taxon>
        <taxon>Tracheophyta</taxon>
        <taxon>Spermatophyta</taxon>
        <taxon>Magnoliopsida</taxon>
        <taxon>Liliopsida</taxon>
        <taxon>Zingiberales</taxon>
        <taxon>Cannaceae</taxon>
        <taxon>Canna</taxon>
    </lineage>
</organism>
<dbReference type="CDD" id="cd05778">
    <property type="entry name" value="DNA_polB_zeta_exo"/>
    <property type="match status" value="1"/>
</dbReference>
<dbReference type="Pfam" id="PF03104">
    <property type="entry name" value="DNA_pol_B_exo1"/>
    <property type="match status" value="1"/>
</dbReference>
<evidence type="ECO:0000259" key="11">
    <source>
        <dbReference type="Pfam" id="PF00136"/>
    </source>
</evidence>
<dbReference type="GO" id="GO:0000724">
    <property type="term" value="P:double-strand break repair via homologous recombination"/>
    <property type="evidence" value="ECO:0007669"/>
    <property type="project" value="TreeGrafter"/>
</dbReference>
<dbReference type="EC" id="2.7.7.7" evidence="2"/>
<dbReference type="Proteomes" id="UP001327560">
    <property type="component" value="Chromosome 6"/>
</dbReference>
<proteinExistence type="inferred from homology"/>
<feature type="domain" description="DNA polymerase delta/zeta catalytic subunit N-terminal" evidence="13">
    <location>
        <begin position="67"/>
        <end position="145"/>
    </location>
</feature>
<keyword evidence="4" id="KW-0808">Transferase</keyword>
<dbReference type="InterPro" id="IPR006134">
    <property type="entry name" value="DNA-dir_DNA_pol_B_multi_dom"/>
</dbReference>
<dbReference type="GO" id="GO:0003677">
    <property type="term" value="F:DNA binding"/>
    <property type="evidence" value="ECO:0007669"/>
    <property type="project" value="InterPro"/>
</dbReference>
<accession>A0AAQ3KUJ3</accession>
<gene>
    <name evidence="15" type="ORF">Cni_G20736</name>
</gene>
<dbReference type="PANTHER" id="PTHR45812">
    <property type="entry name" value="DNA POLYMERASE ZETA CATALYTIC SUBUNIT"/>
    <property type="match status" value="1"/>
</dbReference>
<dbReference type="GO" id="GO:0016035">
    <property type="term" value="C:zeta DNA polymerase complex"/>
    <property type="evidence" value="ECO:0007669"/>
    <property type="project" value="InterPro"/>
</dbReference>
<feature type="region of interest" description="Disordered" evidence="10">
    <location>
        <begin position="518"/>
        <end position="562"/>
    </location>
</feature>
<keyword evidence="6" id="KW-0227">DNA damage</keyword>
<dbReference type="FunFam" id="3.30.342.10:FF:000014">
    <property type="entry name" value="DNA polymerase"/>
    <property type="match status" value="1"/>
</dbReference>